<keyword evidence="2" id="KW-0808">Transferase</keyword>
<gene>
    <name evidence="3" type="ORF">H9Y05_10230</name>
</gene>
<dbReference type="EMBL" id="JACVEL010000006">
    <property type="protein sequence ID" value="MBC9812846.1"/>
    <property type="molecule type" value="Genomic_DNA"/>
</dbReference>
<evidence type="ECO:0000313" key="3">
    <source>
        <dbReference type="EMBL" id="MBC9812846.1"/>
    </source>
</evidence>
<dbReference type="InterPro" id="IPR051199">
    <property type="entry name" value="LPS_LOS_Heptosyltrfase"/>
</dbReference>
<dbReference type="Pfam" id="PF01075">
    <property type="entry name" value="Glyco_transf_9"/>
    <property type="match status" value="1"/>
</dbReference>
<keyword evidence="4" id="KW-1185">Reference proteome</keyword>
<name>A0A8J6PJG7_9FLAO</name>
<dbReference type="GO" id="GO:0005829">
    <property type="term" value="C:cytosol"/>
    <property type="evidence" value="ECO:0007669"/>
    <property type="project" value="TreeGrafter"/>
</dbReference>
<dbReference type="AlphaFoldDB" id="A0A8J6PJG7"/>
<dbReference type="Proteomes" id="UP000652681">
    <property type="component" value="Unassembled WGS sequence"/>
</dbReference>
<sequence>MKILIVRFSSIGDIVLTTPVIRAIHEQLPNVETHYITKKSFAALLAENPHVSKLYVIEKSVSEIIDQLKAEKYDCIIDLHKNIRTLRLKQSLGVKSYSFDKLNFQKWLLVNFKLNKLPEIHIVDRYFGAVKAIGVKNDHKTCELTFNTAHVINTQEALGLAPKKYLAVAVGAQFATKTMPEELLISILSKINHPIVLLGGSTDVERGTLLEQELKNHSQPVINAISQFSLLQSASIVAQAKTILTHDTGLMHIATAFGIPIVSVWGNTVPELGMYPYYPNNKELYSIHEVKNLHCRPCSKIGYKSCPKKHFNCMTLQDTGAIIADLRERMDA</sequence>
<dbReference type="CDD" id="cd03789">
    <property type="entry name" value="GT9_LPS_heptosyltransferase"/>
    <property type="match status" value="1"/>
</dbReference>
<evidence type="ECO:0000256" key="1">
    <source>
        <dbReference type="ARBA" id="ARBA00022676"/>
    </source>
</evidence>
<reference evidence="3" key="1">
    <citation type="submission" date="2020-09" db="EMBL/GenBank/DDBJ databases">
        <title>Taishania pollutisoli gen. nov., sp. nov., Isolated from Tetrabromobisphenol A-Contaminated Soil.</title>
        <authorList>
            <person name="Chen Q."/>
        </authorList>
    </citation>
    <scope>NUCLEOTIDE SEQUENCE</scope>
    <source>
        <strain evidence="3">CZZ-1</strain>
    </source>
</reference>
<evidence type="ECO:0000313" key="4">
    <source>
        <dbReference type="Proteomes" id="UP000652681"/>
    </source>
</evidence>
<accession>A0A8J6PJG7</accession>
<evidence type="ECO:0000256" key="2">
    <source>
        <dbReference type="ARBA" id="ARBA00022679"/>
    </source>
</evidence>
<comment type="caution">
    <text evidence="3">The sequence shown here is derived from an EMBL/GenBank/DDBJ whole genome shotgun (WGS) entry which is preliminary data.</text>
</comment>
<keyword evidence="1" id="KW-0328">Glycosyltransferase</keyword>
<dbReference type="PANTHER" id="PTHR30160">
    <property type="entry name" value="TETRAACYLDISACCHARIDE 4'-KINASE-RELATED"/>
    <property type="match status" value="1"/>
</dbReference>
<proteinExistence type="predicted"/>
<dbReference type="RefSeq" id="WP_216714219.1">
    <property type="nucleotide sequence ID" value="NZ_JACVEL010000006.1"/>
</dbReference>
<dbReference type="InterPro" id="IPR002201">
    <property type="entry name" value="Glyco_trans_9"/>
</dbReference>
<dbReference type="Gene3D" id="3.40.50.2000">
    <property type="entry name" value="Glycogen Phosphorylase B"/>
    <property type="match status" value="2"/>
</dbReference>
<dbReference type="GO" id="GO:0008713">
    <property type="term" value="F:ADP-heptose-lipopolysaccharide heptosyltransferase activity"/>
    <property type="evidence" value="ECO:0007669"/>
    <property type="project" value="TreeGrafter"/>
</dbReference>
<dbReference type="GO" id="GO:0009244">
    <property type="term" value="P:lipopolysaccharide core region biosynthetic process"/>
    <property type="evidence" value="ECO:0007669"/>
    <property type="project" value="TreeGrafter"/>
</dbReference>
<dbReference type="SUPFAM" id="SSF53756">
    <property type="entry name" value="UDP-Glycosyltransferase/glycogen phosphorylase"/>
    <property type="match status" value="1"/>
</dbReference>
<protein>
    <submittedName>
        <fullName evidence="3">Glycosyltransferase family 9 protein</fullName>
    </submittedName>
</protein>
<dbReference type="PANTHER" id="PTHR30160:SF1">
    <property type="entry name" value="LIPOPOLYSACCHARIDE 1,2-N-ACETYLGLUCOSAMINETRANSFERASE-RELATED"/>
    <property type="match status" value="1"/>
</dbReference>
<organism evidence="3 4">
    <name type="scientific">Taishania pollutisoli</name>
    <dbReference type="NCBI Taxonomy" id="2766479"/>
    <lineage>
        <taxon>Bacteria</taxon>
        <taxon>Pseudomonadati</taxon>
        <taxon>Bacteroidota</taxon>
        <taxon>Flavobacteriia</taxon>
        <taxon>Flavobacteriales</taxon>
        <taxon>Crocinitomicaceae</taxon>
        <taxon>Taishania</taxon>
    </lineage>
</organism>